<proteinExistence type="predicted"/>
<feature type="compositionally biased region" description="Basic and acidic residues" evidence="1">
    <location>
        <begin position="69"/>
        <end position="80"/>
    </location>
</feature>
<feature type="region of interest" description="Disordered" evidence="1">
    <location>
        <begin position="68"/>
        <end position="91"/>
    </location>
</feature>
<feature type="compositionally biased region" description="Low complexity" evidence="1">
    <location>
        <begin position="12"/>
        <end position="22"/>
    </location>
</feature>
<protein>
    <submittedName>
        <fullName evidence="2">LAME_0G00298g1_1</fullName>
    </submittedName>
</protein>
<feature type="region of interest" description="Disordered" evidence="1">
    <location>
        <begin position="1"/>
        <end position="35"/>
    </location>
</feature>
<evidence type="ECO:0000313" key="2">
    <source>
        <dbReference type="EMBL" id="SCU98720.1"/>
    </source>
</evidence>
<dbReference type="EMBL" id="LT598484">
    <property type="protein sequence ID" value="SCU98720.1"/>
    <property type="molecule type" value="Genomic_DNA"/>
</dbReference>
<feature type="compositionally biased region" description="Basic residues" evidence="1">
    <location>
        <begin position="1"/>
        <end position="11"/>
    </location>
</feature>
<sequence>MAGKSSGKKSGKQNPKGSSSGGIKKQQRIRTKLKIEQANNESFLISDLNERESKKKLKSSPEALKVKSLLKDQKKDRETQEIIQTQKKNTDSHMLRQLEQIAGFSL</sequence>
<evidence type="ECO:0000313" key="3">
    <source>
        <dbReference type="Proteomes" id="UP000191144"/>
    </source>
</evidence>
<accession>A0A1G4K4L9</accession>
<organism evidence="2 3">
    <name type="scientific">Lachancea meyersii CBS 8951</name>
    <dbReference type="NCBI Taxonomy" id="1266667"/>
    <lineage>
        <taxon>Eukaryota</taxon>
        <taxon>Fungi</taxon>
        <taxon>Dikarya</taxon>
        <taxon>Ascomycota</taxon>
        <taxon>Saccharomycotina</taxon>
        <taxon>Saccharomycetes</taxon>
        <taxon>Saccharomycetales</taxon>
        <taxon>Saccharomycetaceae</taxon>
        <taxon>Lachancea</taxon>
    </lineage>
</organism>
<keyword evidence="3" id="KW-1185">Reference proteome</keyword>
<dbReference type="Proteomes" id="UP000191144">
    <property type="component" value="Chromosome G"/>
</dbReference>
<reference evidence="3" key="1">
    <citation type="submission" date="2016-03" db="EMBL/GenBank/DDBJ databases">
        <authorList>
            <person name="Devillers Hugo."/>
        </authorList>
    </citation>
    <scope>NUCLEOTIDE SEQUENCE [LARGE SCALE GENOMIC DNA]</scope>
</reference>
<dbReference type="AlphaFoldDB" id="A0A1G4K4L9"/>
<dbReference type="OrthoDB" id="4063321at2759"/>
<gene>
    <name evidence="2" type="ORF">LAME_0G00298G</name>
</gene>
<evidence type="ECO:0000256" key="1">
    <source>
        <dbReference type="SAM" id="MobiDB-lite"/>
    </source>
</evidence>
<name>A0A1G4K4L9_9SACH</name>